<evidence type="ECO:0000313" key="1">
    <source>
        <dbReference type="EMBL" id="GAX85312.1"/>
    </source>
</evidence>
<protein>
    <submittedName>
        <fullName evidence="1">Uncharacterized protein</fullName>
    </submittedName>
</protein>
<accession>A0A250XQV6</accession>
<dbReference type="EMBL" id="BEGY01000161">
    <property type="protein sequence ID" value="GAX85312.1"/>
    <property type="molecule type" value="Genomic_DNA"/>
</dbReference>
<comment type="caution">
    <text evidence="1">The sequence shown here is derived from an EMBL/GenBank/DDBJ whole genome shotgun (WGS) entry which is preliminary data.</text>
</comment>
<keyword evidence="2" id="KW-1185">Reference proteome</keyword>
<organism evidence="1 2">
    <name type="scientific">Chlamydomonas eustigma</name>
    <dbReference type="NCBI Taxonomy" id="1157962"/>
    <lineage>
        <taxon>Eukaryota</taxon>
        <taxon>Viridiplantae</taxon>
        <taxon>Chlorophyta</taxon>
        <taxon>core chlorophytes</taxon>
        <taxon>Chlorophyceae</taxon>
        <taxon>CS clade</taxon>
        <taxon>Chlamydomonadales</taxon>
        <taxon>Chlamydomonadaceae</taxon>
        <taxon>Chlamydomonas</taxon>
    </lineage>
</organism>
<sequence length="209" mass="24191">MALLHYLLYSDCHGLQEPEMKQEVHYINTLKKQDHCYIGQRLKRYSQFLIPADAPPAACMQKDCKLREGQPGMASTVITPGHTWRMETYYYRKNHTYINAPCCKPRLGRPVGAPPIKRLLFYGDSTEHVFRSYQHADGYVPQAHFSTEARRLLFDSYAESALQPIGVHIWDVYGICAMGDYRPNDMVHTDGQTTWAQNKDMMDLFVCYD</sequence>
<dbReference type="Proteomes" id="UP000232323">
    <property type="component" value="Unassembled WGS sequence"/>
</dbReference>
<proteinExistence type="predicted"/>
<reference evidence="1 2" key="1">
    <citation type="submission" date="2017-08" db="EMBL/GenBank/DDBJ databases">
        <title>Acidophilic green algal genome provides insights into adaptation to an acidic environment.</title>
        <authorList>
            <person name="Hirooka S."/>
            <person name="Hirose Y."/>
            <person name="Kanesaki Y."/>
            <person name="Higuchi S."/>
            <person name="Fujiwara T."/>
            <person name="Onuma R."/>
            <person name="Era A."/>
            <person name="Ohbayashi R."/>
            <person name="Uzuka A."/>
            <person name="Nozaki H."/>
            <person name="Yoshikawa H."/>
            <person name="Miyagishima S.Y."/>
        </authorList>
    </citation>
    <scope>NUCLEOTIDE SEQUENCE [LARGE SCALE GENOMIC DNA]</scope>
    <source>
        <strain evidence="1 2">NIES-2499</strain>
    </source>
</reference>
<gene>
    <name evidence="1" type="ORF">CEUSTIGMA_g12729.t1</name>
</gene>
<evidence type="ECO:0000313" key="2">
    <source>
        <dbReference type="Proteomes" id="UP000232323"/>
    </source>
</evidence>
<dbReference type="AlphaFoldDB" id="A0A250XQV6"/>
<name>A0A250XQV6_9CHLO</name>